<comment type="caution">
    <text evidence="12">The sequence shown here is derived from an EMBL/GenBank/DDBJ whole genome shotgun (WGS) entry which is preliminary data.</text>
</comment>
<dbReference type="InterPro" id="IPR024744">
    <property type="entry name" value="CSS-motif_dom"/>
</dbReference>
<evidence type="ECO:0000256" key="6">
    <source>
        <dbReference type="ARBA" id="ARBA00022801"/>
    </source>
</evidence>
<evidence type="ECO:0000256" key="10">
    <source>
        <dbReference type="SAM" id="Phobius"/>
    </source>
</evidence>
<dbReference type="PANTHER" id="PTHR33121:SF79">
    <property type="entry name" value="CYCLIC DI-GMP PHOSPHODIESTERASE PDED-RELATED"/>
    <property type="match status" value="1"/>
</dbReference>
<dbReference type="Pfam" id="PF00563">
    <property type="entry name" value="EAL"/>
    <property type="match status" value="1"/>
</dbReference>
<dbReference type="RefSeq" id="WP_408169548.1">
    <property type="nucleotide sequence ID" value="NZ_JAQQFR010000013.1"/>
</dbReference>
<keyword evidence="3" id="KW-1003">Cell membrane</keyword>
<dbReference type="SUPFAM" id="SSF141868">
    <property type="entry name" value="EAL domain-like"/>
    <property type="match status" value="1"/>
</dbReference>
<keyword evidence="6" id="KW-0378">Hydrolase</keyword>
<comment type="subcellular location">
    <subcellularLocation>
        <location evidence="1">Cell membrane</location>
        <topology evidence="1">Multi-pass membrane protein</topology>
    </subcellularLocation>
</comment>
<comment type="catalytic activity">
    <reaction evidence="9">
        <text>3',3'-c-di-GMP + H2O = 5'-phosphoguanylyl(3'-&gt;5')guanosine + H(+)</text>
        <dbReference type="Rhea" id="RHEA:24902"/>
        <dbReference type="ChEBI" id="CHEBI:15377"/>
        <dbReference type="ChEBI" id="CHEBI:15378"/>
        <dbReference type="ChEBI" id="CHEBI:58754"/>
        <dbReference type="ChEBI" id="CHEBI:58805"/>
        <dbReference type="EC" id="3.1.4.52"/>
    </reaction>
</comment>
<reference evidence="12 13" key="1">
    <citation type="journal article" date="2024" name="Chem. Sci.">
        <title>Discovery of megapolipeptins by genome mining of a Burkholderiales bacteria collection.</title>
        <authorList>
            <person name="Paulo B.S."/>
            <person name="Recchia M.J.J."/>
            <person name="Lee S."/>
            <person name="Fergusson C.H."/>
            <person name="Romanowski S.B."/>
            <person name="Hernandez A."/>
            <person name="Krull N."/>
            <person name="Liu D.Y."/>
            <person name="Cavanagh H."/>
            <person name="Bos A."/>
            <person name="Gray C.A."/>
            <person name="Murphy B.T."/>
            <person name="Linington R.G."/>
            <person name="Eustaquio A.S."/>
        </authorList>
    </citation>
    <scope>NUCLEOTIDE SEQUENCE [LARGE SCALE GENOMIC DNA]</scope>
    <source>
        <strain evidence="12 13">RL21-008-BIB-B</strain>
    </source>
</reference>
<dbReference type="CDD" id="cd01948">
    <property type="entry name" value="EAL"/>
    <property type="match status" value="1"/>
</dbReference>
<keyword evidence="7 10" id="KW-1133">Transmembrane helix</keyword>
<protein>
    <recommendedName>
        <fullName evidence="2">cyclic-guanylate-specific phosphodiesterase</fullName>
        <ecNumber evidence="2">3.1.4.52</ecNumber>
    </recommendedName>
</protein>
<gene>
    <name evidence="12" type="ORF">PQR63_19115</name>
</gene>
<evidence type="ECO:0000313" key="12">
    <source>
        <dbReference type="EMBL" id="MFL9880516.1"/>
    </source>
</evidence>
<proteinExistence type="predicted"/>
<evidence type="ECO:0000259" key="11">
    <source>
        <dbReference type="PROSITE" id="PS50883"/>
    </source>
</evidence>
<keyword evidence="8 10" id="KW-0472">Membrane</keyword>
<dbReference type="Pfam" id="PF12792">
    <property type="entry name" value="CSS-motif"/>
    <property type="match status" value="1"/>
</dbReference>
<dbReference type="EC" id="3.1.4.52" evidence="2"/>
<dbReference type="SMART" id="SM00052">
    <property type="entry name" value="EAL"/>
    <property type="match status" value="1"/>
</dbReference>
<name>A0ABW8ZEC6_9BURK</name>
<keyword evidence="4" id="KW-0973">c-di-GMP</keyword>
<evidence type="ECO:0000256" key="5">
    <source>
        <dbReference type="ARBA" id="ARBA00022692"/>
    </source>
</evidence>
<evidence type="ECO:0000313" key="13">
    <source>
        <dbReference type="Proteomes" id="UP001629214"/>
    </source>
</evidence>
<evidence type="ECO:0000256" key="4">
    <source>
        <dbReference type="ARBA" id="ARBA00022636"/>
    </source>
</evidence>
<keyword evidence="13" id="KW-1185">Reference proteome</keyword>
<organism evidence="12 13">
    <name type="scientific">Herbaspirillum rhizosphaerae</name>
    <dbReference type="NCBI Taxonomy" id="346179"/>
    <lineage>
        <taxon>Bacteria</taxon>
        <taxon>Pseudomonadati</taxon>
        <taxon>Pseudomonadota</taxon>
        <taxon>Betaproteobacteria</taxon>
        <taxon>Burkholderiales</taxon>
        <taxon>Oxalobacteraceae</taxon>
        <taxon>Herbaspirillum</taxon>
    </lineage>
</organism>
<evidence type="ECO:0000256" key="8">
    <source>
        <dbReference type="ARBA" id="ARBA00023136"/>
    </source>
</evidence>
<accession>A0ABW8ZEC6</accession>
<dbReference type="PROSITE" id="PS50883">
    <property type="entry name" value="EAL"/>
    <property type="match status" value="1"/>
</dbReference>
<feature type="transmembrane region" description="Helical" evidence="10">
    <location>
        <begin position="239"/>
        <end position="257"/>
    </location>
</feature>
<dbReference type="InterPro" id="IPR035919">
    <property type="entry name" value="EAL_sf"/>
</dbReference>
<sequence>MKRFRVIFVSIVLGVVVATLSVGSMFYLSRYRASNEEQARLSLFAQRGLMRAQGTFNDIRSVLFTLNSLSVSPCTSEHIAVMRRLTSNTRSVDEIGYFEQGFLKCTSWGPTGERIKQTPADFVSEDGVKVTTRVLPLITKGNPLLASQYNAYNVLTVPERFSDVIVEEGIQLVIASDTGKIFSAQNAPDLHLAQKIISASHLITDSSVLYAVERSGGFVAVAIEPKRYLFQKLHEEDTLFLPIGILMAALVIGLMLFRMRNRLSPLDELIAAIKRHQLVVHYQPIIELASGRCIGAEALLRWQQPDGELLRPGLFIPLAEESDLIGDITGQVIDMVVRDLQSLLVKDHSFYVAINVSADDVKTGRGLDTIQRALADTGIGNHQILLEATERGFVDATSARLTLRRAKELGHMVAIDDFGTGYSSLSSLQRLPLDAVKIDRIFINTIGTNAPTSSVVSHIITMAKTLQLSIFAEGVETQSQADYLRQLKVEYGQGWLFSMAIPVGEFISYYLKNRELYPLESASPRDENSD</sequence>
<evidence type="ECO:0000256" key="3">
    <source>
        <dbReference type="ARBA" id="ARBA00022475"/>
    </source>
</evidence>
<feature type="transmembrane region" description="Helical" evidence="10">
    <location>
        <begin position="7"/>
        <end position="28"/>
    </location>
</feature>
<evidence type="ECO:0000256" key="1">
    <source>
        <dbReference type="ARBA" id="ARBA00004651"/>
    </source>
</evidence>
<dbReference type="Proteomes" id="UP001629214">
    <property type="component" value="Unassembled WGS sequence"/>
</dbReference>
<evidence type="ECO:0000256" key="2">
    <source>
        <dbReference type="ARBA" id="ARBA00012282"/>
    </source>
</evidence>
<dbReference type="Gene3D" id="3.20.20.450">
    <property type="entry name" value="EAL domain"/>
    <property type="match status" value="1"/>
</dbReference>
<dbReference type="InterPro" id="IPR050706">
    <property type="entry name" value="Cyclic-di-GMP_PDE-like"/>
</dbReference>
<feature type="domain" description="EAL" evidence="11">
    <location>
        <begin position="262"/>
        <end position="514"/>
    </location>
</feature>
<dbReference type="EMBL" id="JAQQFR010000013">
    <property type="protein sequence ID" value="MFL9880516.1"/>
    <property type="molecule type" value="Genomic_DNA"/>
</dbReference>
<evidence type="ECO:0000256" key="9">
    <source>
        <dbReference type="ARBA" id="ARBA00034290"/>
    </source>
</evidence>
<evidence type="ECO:0000256" key="7">
    <source>
        <dbReference type="ARBA" id="ARBA00022989"/>
    </source>
</evidence>
<dbReference type="InterPro" id="IPR001633">
    <property type="entry name" value="EAL_dom"/>
</dbReference>
<keyword evidence="5 10" id="KW-0812">Transmembrane</keyword>
<dbReference type="PANTHER" id="PTHR33121">
    <property type="entry name" value="CYCLIC DI-GMP PHOSPHODIESTERASE PDEF"/>
    <property type="match status" value="1"/>
</dbReference>